<reference evidence="2 3" key="1">
    <citation type="submission" date="2019-06" db="EMBL/GenBank/DDBJ databases">
        <title>WGS assembly of Gossypium darwinii.</title>
        <authorList>
            <person name="Chen Z.J."/>
            <person name="Sreedasyam A."/>
            <person name="Ando A."/>
            <person name="Song Q."/>
            <person name="De L."/>
            <person name="Hulse-Kemp A."/>
            <person name="Ding M."/>
            <person name="Ye W."/>
            <person name="Kirkbride R."/>
            <person name="Jenkins J."/>
            <person name="Plott C."/>
            <person name="Lovell J."/>
            <person name="Lin Y.-M."/>
            <person name="Vaughn R."/>
            <person name="Liu B."/>
            <person name="Li W."/>
            <person name="Simpson S."/>
            <person name="Scheffler B."/>
            <person name="Saski C."/>
            <person name="Grover C."/>
            <person name="Hu G."/>
            <person name="Conover J."/>
            <person name="Carlson J."/>
            <person name="Shu S."/>
            <person name="Boston L."/>
            <person name="Williams M."/>
            <person name="Peterson D."/>
            <person name="Mcgee K."/>
            <person name="Jones D."/>
            <person name="Wendel J."/>
            <person name="Stelly D."/>
            <person name="Grimwood J."/>
            <person name="Schmutz J."/>
        </authorList>
    </citation>
    <scope>NUCLEOTIDE SEQUENCE [LARGE SCALE GENOMIC DNA]</scope>
    <source>
        <strain evidence="2">1808015.09</strain>
    </source>
</reference>
<accession>A0A5D2D2U0</accession>
<sequence>MHPRKPNSLGPKTNRKGPPNPPFKADLDDGEPPTMRPTVFQVSDEANGGGRGMREETKWRAAGAWACGACGAWRLGG</sequence>
<gene>
    <name evidence="2" type="ORF">ES288_D04G214200v1</name>
</gene>
<organism evidence="2 3">
    <name type="scientific">Gossypium darwinii</name>
    <name type="common">Darwin's cotton</name>
    <name type="synonym">Gossypium barbadense var. darwinii</name>
    <dbReference type="NCBI Taxonomy" id="34276"/>
    <lineage>
        <taxon>Eukaryota</taxon>
        <taxon>Viridiplantae</taxon>
        <taxon>Streptophyta</taxon>
        <taxon>Embryophyta</taxon>
        <taxon>Tracheophyta</taxon>
        <taxon>Spermatophyta</taxon>
        <taxon>Magnoliopsida</taxon>
        <taxon>eudicotyledons</taxon>
        <taxon>Gunneridae</taxon>
        <taxon>Pentapetalae</taxon>
        <taxon>rosids</taxon>
        <taxon>malvids</taxon>
        <taxon>Malvales</taxon>
        <taxon>Malvaceae</taxon>
        <taxon>Malvoideae</taxon>
        <taxon>Gossypium</taxon>
    </lineage>
</organism>
<evidence type="ECO:0000256" key="1">
    <source>
        <dbReference type="SAM" id="MobiDB-lite"/>
    </source>
</evidence>
<name>A0A5D2D2U0_GOSDA</name>
<feature type="region of interest" description="Disordered" evidence="1">
    <location>
        <begin position="1"/>
        <end position="56"/>
    </location>
</feature>
<evidence type="ECO:0000313" key="3">
    <source>
        <dbReference type="Proteomes" id="UP000323506"/>
    </source>
</evidence>
<dbReference type="EMBL" id="CM017704">
    <property type="protein sequence ID" value="TYG74825.1"/>
    <property type="molecule type" value="Genomic_DNA"/>
</dbReference>
<evidence type="ECO:0000313" key="2">
    <source>
        <dbReference type="EMBL" id="TYG74825.1"/>
    </source>
</evidence>
<dbReference type="AlphaFoldDB" id="A0A5D2D2U0"/>
<proteinExistence type="predicted"/>
<keyword evidence="3" id="KW-1185">Reference proteome</keyword>
<dbReference type="Proteomes" id="UP000323506">
    <property type="component" value="Chromosome D04"/>
</dbReference>
<protein>
    <submittedName>
        <fullName evidence="2">Uncharacterized protein</fullName>
    </submittedName>
</protein>